<feature type="signal peptide" evidence="3">
    <location>
        <begin position="1"/>
        <end position="24"/>
    </location>
</feature>
<feature type="region of interest" description="Disordered" evidence="2">
    <location>
        <begin position="82"/>
        <end position="117"/>
    </location>
</feature>
<comment type="caution">
    <text evidence="4">The sequence shown here is derived from an EMBL/GenBank/DDBJ whole genome shotgun (WGS) entry which is preliminary data.</text>
</comment>
<protein>
    <recommendedName>
        <fullName evidence="6">RlpA-like protein double-psi beta-barrel domain-containing protein</fullName>
    </recommendedName>
</protein>
<proteinExistence type="predicted"/>
<evidence type="ECO:0008006" key="6">
    <source>
        <dbReference type="Google" id="ProtNLM"/>
    </source>
</evidence>
<sequence length="259" mass="27804">MARLNFVALAAAVVLAMVTLPAGAASAELAVAADARDVTPATVFDPLNDPEIEILEGVEDTDFDDILGDDEDEDDNQARALESRRKHHAKHHHKHSKVHKASKSHKTKKNPHRHSRAHLHISTAPDTGAKLISKDVMVTWYAAHDLLNPACGAGGWQPTSRSHVAAIGGTSNLKCGDFLQLCATGKKRCVKVRVVDACAGCNDKKHIDLSKAAFLQLATGGLDQGEVHGVHSYDLGSKISPWALSLFGGKLEAQGRRPY</sequence>
<keyword evidence="1 3" id="KW-0732">Signal</keyword>
<feature type="chain" id="PRO_5043001570" description="RlpA-like protein double-psi beta-barrel domain-containing protein" evidence="3">
    <location>
        <begin position="25"/>
        <end position="259"/>
    </location>
</feature>
<evidence type="ECO:0000313" key="4">
    <source>
        <dbReference type="EMBL" id="KAK0557506.1"/>
    </source>
</evidence>
<dbReference type="Gene3D" id="2.40.40.10">
    <property type="entry name" value="RlpA-like domain"/>
    <property type="match status" value="1"/>
</dbReference>
<dbReference type="PANTHER" id="PTHR31836">
    <property type="match status" value="1"/>
</dbReference>
<dbReference type="CDD" id="cd22271">
    <property type="entry name" value="DPBB_EXP_N-like"/>
    <property type="match status" value="1"/>
</dbReference>
<accession>A0AAN6JUQ7</accession>
<evidence type="ECO:0000313" key="5">
    <source>
        <dbReference type="Proteomes" id="UP001176517"/>
    </source>
</evidence>
<reference evidence="4" key="1">
    <citation type="journal article" date="2023" name="PhytoFront">
        <title>Draft Genome Resources of Seven Strains of Tilletia horrida, Causal Agent of Kernel Smut of Rice.</title>
        <authorList>
            <person name="Khanal S."/>
            <person name="Antony Babu S."/>
            <person name="Zhou X.G."/>
        </authorList>
    </citation>
    <scope>NUCLEOTIDE SEQUENCE</scope>
    <source>
        <strain evidence="4">TX6</strain>
    </source>
</reference>
<dbReference type="Proteomes" id="UP001176517">
    <property type="component" value="Unassembled WGS sequence"/>
</dbReference>
<keyword evidence="5" id="KW-1185">Reference proteome</keyword>
<organism evidence="4 5">
    <name type="scientific">Tilletia horrida</name>
    <dbReference type="NCBI Taxonomy" id="155126"/>
    <lineage>
        <taxon>Eukaryota</taxon>
        <taxon>Fungi</taxon>
        <taxon>Dikarya</taxon>
        <taxon>Basidiomycota</taxon>
        <taxon>Ustilaginomycotina</taxon>
        <taxon>Exobasidiomycetes</taxon>
        <taxon>Tilletiales</taxon>
        <taxon>Tilletiaceae</taxon>
        <taxon>Tilletia</taxon>
    </lineage>
</organism>
<gene>
    <name evidence="4" type="ORF">OC846_000494</name>
</gene>
<evidence type="ECO:0000256" key="1">
    <source>
        <dbReference type="ARBA" id="ARBA00022729"/>
    </source>
</evidence>
<evidence type="ECO:0000256" key="2">
    <source>
        <dbReference type="SAM" id="MobiDB-lite"/>
    </source>
</evidence>
<feature type="compositionally biased region" description="Basic residues" evidence="2">
    <location>
        <begin position="84"/>
        <end position="117"/>
    </location>
</feature>
<evidence type="ECO:0000256" key="3">
    <source>
        <dbReference type="SAM" id="SignalP"/>
    </source>
</evidence>
<dbReference type="PANTHER" id="PTHR31836:SF22">
    <property type="entry name" value="RLPA-LIKE PROTEIN DOUBLE-PSI BETA-BARREL DOMAIN-CONTAINING PROTEIN"/>
    <property type="match status" value="1"/>
</dbReference>
<dbReference type="SUPFAM" id="SSF50685">
    <property type="entry name" value="Barwin-like endoglucanases"/>
    <property type="match status" value="1"/>
</dbReference>
<dbReference type="AlphaFoldDB" id="A0AAN6JUQ7"/>
<dbReference type="InterPro" id="IPR036908">
    <property type="entry name" value="RlpA-like_sf"/>
</dbReference>
<name>A0AAN6JUQ7_9BASI</name>
<dbReference type="EMBL" id="JAPDMZ010000005">
    <property type="protein sequence ID" value="KAK0557506.1"/>
    <property type="molecule type" value="Genomic_DNA"/>
</dbReference>
<dbReference type="InterPro" id="IPR051477">
    <property type="entry name" value="Expansin_CellWall"/>
</dbReference>